<keyword evidence="2 7" id="KW-0813">Transport</keyword>
<organism evidence="10 11">
    <name type="scientific">Streptomyces daliensis</name>
    <dbReference type="NCBI Taxonomy" id="299421"/>
    <lineage>
        <taxon>Bacteria</taxon>
        <taxon>Bacillati</taxon>
        <taxon>Actinomycetota</taxon>
        <taxon>Actinomycetes</taxon>
        <taxon>Kitasatosporales</taxon>
        <taxon>Streptomycetaceae</taxon>
        <taxon>Streptomyces</taxon>
    </lineage>
</organism>
<feature type="transmembrane region" description="Helical" evidence="7">
    <location>
        <begin position="253"/>
        <end position="271"/>
    </location>
</feature>
<dbReference type="Proteomes" id="UP000675554">
    <property type="component" value="Unassembled WGS sequence"/>
</dbReference>
<dbReference type="EMBL" id="JAGSMN010000122">
    <property type="protein sequence ID" value="MBR7672660.1"/>
    <property type="molecule type" value="Genomic_DNA"/>
</dbReference>
<dbReference type="Gene3D" id="1.10.3720.10">
    <property type="entry name" value="MetI-like"/>
    <property type="match status" value="1"/>
</dbReference>
<dbReference type="SUPFAM" id="SSF161098">
    <property type="entry name" value="MetI-like"/>
    <property type="match status" value="1"/>
</dbReference>
<feature type="transmembrane region" description="Helical" evidence="7">
    <location>
        <begin position="228"/>
        <end position="247"/>
    </location>
</feature>
<dbReference type="NCBIfam" id="TIGR01097">
    <property type="entry name" value="PhnE"/>
    <property type="match status" value="1"/>
</dbReference>
<evidence type="ECO:0000256" key="5">
    <source>
        <dbReference type="ARBA" id="ARBA00022989"/>
    </source>
</evidence>
<keyword evidence="5 7" id="KW-1133">Transmembrane helix</keyword>
<feature type="region of interest" description="Disordered" evidence="8">
    <location>
        <begin position="1"/>
        <end position="22"/>
    </location>
</feature>
<proteinExistence type="inferred from homology"/>
<protein>
    <submittedName>
        <fullName evidence="10">Phosphonate ABC transporter, permease protein PhnE</fullName>
    </submittedName>
</protein>
<gene>
    <name evidence="10" type="primary">phnE</name>
    <name evidence="10" type="ORF">KDA82_06405</name>
</gene>
<keyword evidence="3" id="KW-1003">Cell membrane</keyword>
<sequence length="278" mass="29179">MKKAGTPPEQPEHPPAPALPPPPRVSAARWALRLTGAVAAAALLWQALVRTETRPGELLAGLHGIADIVRRSIPPDFDSVGAILPAALESFDTALLGTAAAVVLALPLACCAAENISPHPLLYYAARAVITVCRAVPDIIWALVFVTAVGLGPFPGVLAITVHSVGMLGRLIAEVIEDADPLPVEALRITGAGGLQIVTHAVLPGILPSVLGIVLYRLDENVRASLTLGFVGAGGIGFEILTAVNLFQYQRLAVLLLTVFVMILTVERLSARLRRRVA</sequence>
<feature type="transmembrane region" description="Helical" evidence="7">
    <location>
        <begin position="139"/>
        <end position="162"/>
    </location>
</feature>
<evidence type="ECO:0000259" key="9">
    <source>
        <dbReference type="PROSITE" id="PS50928"/>
    </source>
</evidence>
<feature type="compositionally biased region" description="Pro residues" evidence="8">
    <location>
        <begin position="13"/>
        <end position="22"/>
    </location>
</feature>
<dbReference type="GO" id="GO:0005886">
    <property type="term" value="C:plasma membrane"/>
    <property type="evidence" value="ECO:0007669"/>
    <property type="project" value="UniProtKB-SubCell"/>
</dbReference>
<name>A0A8T4IMP0_9ACTN</name>
<reference evidence="10" key="1">
    <citation type="submission" date="2021-04" db="EMBL/GenBank/DDBJ databases">
        <title>Sequencing of actinobacteria type strains.</title>
        <authorList>
            <person name="Nguyen G.-S."/>
            <person name="Wentzel A."/>
        </authorList>
    </citation>
    <scope>NUCLEOTIDE SEQUENCE</scope>
    <source>
        <strain evidence="10">DSM 42095</strain>
    </source>
</reference>
<dbReference type="PANTHER" id="PTHR30043">
    <property type="entry name" value="PHOSPHONATES TRANSPORT SYSTEM PERMEASE PROTEIN"/>
    <property type="match status" value="1"/>
</dbReference>
<evidence type="ECO:0000313" key="11">
    <source>
        <dbReference type="Proteomes" id="UP000675554"/>
    </source>
</evidence>
<dbReference type="GO" id="GO:0015416">
    <property type="term" value="F:ABC-type phosphonate transporter activity"/>
    <property type="evidence" value="ECO:0007669"/>
    <property type="project" value="InterPro"/>
</dbReference>
<dbReference type="InterPro" id="IPR000515">
    <property type="entry name" value="MetI-like"/>
</dbReference>
<dbReference type="CDD" id="cd06261">
    <property type="entry name" value="TM_PBP2"/>
    <property type="match status" value="1"/>
</dbReference>
<dbReference type="AlphaFoldDB" id="A0A8T4IMP0"/>
<evidence type="ECO:0000256" key="3">
    <source>
        <dbReference type="ARBA" id="ARBA00022475"/>
    </source>
</evidence>
<evidence type="ECO:0000256" key="7">
    <source>
        <dbReference type="RuleBase" id="RU363032"/>
    </source>
</evidence>
<dbReference type="InterPro" id="IPR035906">
    <property type="entry name" value="MetI-like_sf"/>
</dbReference>
<comment type="caution">
    <text evidence="10">The sequence shown here is derived from an EMBL/GenBank/DDBJ whole genome shotgun (WGS) entry which is preliminary data.</text>
</comment>
<evidence type="ECO:0000256" key="1">
    <source>
        <dbReference type="ARBA" id="ARBA00004651"/>
    </source>
</evidence>
<dbReference type="InterPro" id="IPR005769">
    <property type="entry name" value="PhnE/PtxC"/>
</dbReference>
<evidence type="ECO:0000313" key="10">
    <source>
        <dbReference type="EMBL" id="MBR7672660.1"/>
    </source>
</evidence>
<feature type="domain" description="ABC transmembrane type-1" evidence="9">
    <location>
        <begin position="87"/>
        <end position="270"/>
    </location>
</feature>
<dbReference type="PROSITE" id="PS50928">
    <property type="entry name" value="ABC_TM1"/>
    <property type="match status" value="1"/>
</dbReference>
<dbReference type="PANTHER" id="PTHR30043:SF1">
    <property type="entry name" value="ABC TRANSPORT SYSTEM PERMEASE PROTEIN P69"/>
    <property type="match status" value="1"/>
</dbReference>
<comment type="subcellular location">
    <subcellularLocation>
        <location evidence="1 7">Cell membrane</location>
        <topology evidence="1 7">Multi-pass membrane protein</topology>
    </subcellularLocation>
</comment>
<evidence type="ECO:0000256" key="4">
    <source>
        <dbReference type="ARBA" id="ARBA00022692"/>
    </source>
</evidence>
<evidence type="ECO:0000256" key="6">
    <source>
        <dbReference type="ARBA" id="ARBA00023136"/>
    </source>
</evidence>
<comment type="similarity">
    <text evidence="7">Belongs to the binding-protein-dependent transport system permease family.</text>
</comment>
<evidence type="ECO:0000256" key="8">
    <source>
        <dbReference type="SAM" id="MobiDB-lite"/>
    </source>
</evidence>
<keyword evidence="11" id="KW-1185">Reference proteome</keyword>
<evidence type="ECO:0000256" key="2">
    <source>
        <dbReference type="ARBA" id="ARBA00022448"/>
    </source>
</evidence>
<dbReference type="Pfam" id="PF00528">
    <property type="entry name" value="BPD_transp_1"/>
    <property type="match status" value="1"/>
</dbReference>
<feature type="transmembrane region" description="Helical" evidence="7">
    <location>
        <begin position="197"/>
        <end position="216"/>
    </location>
</feature>
<keyword evidence="6 7" id="KW-0472">Membrane</keyword>
<keyword evidence="4 7" id="KW-0812">Transmembrane</keyword>
<accession>A0A8T4IMP0</accession>